<dbReference type="InterPro" id="IPR001647">
    <property type="entry name" value="HTH_TetR"/>
</dbReference>
<sequence length="202" mass="21647">MTVQDGVPRGRPRSFDMNEALERAMVVFWERGYDGATLCDLTDAMGITRTSMYAAFGNKEELFLKALHRYLEGPAGYFAAALEQPTARGVAQAFLAGSVQTTTRSNTPAGCLTVQGALAAGDAGAHARDTLTACREQTWAALRNRFRRAIREGDLPRDSDPGLLARYLLTVSNGIAVQAAGGVGRKALQAVADGALRQWPPC</sequence>
<reference evidence="6 7" key="1">
    <citation type="journal article" date="2019" name="Emerg. Microbes Infect.">
        <title>Comprehensive subspecies identification of 175 nontuberculous mycobacteria species based on 7547 genomic profiles.</title>
        <authorList>
            <person name="Matsumoto Y."/>
            <person name="Kinjo T."/>
            <person name="Motooka D."/>
            <person name="Nabeya D."/>
            <person name="Jung N."/>
            <person name="Uechi K."/>
            <person name="Horii T."/>
            <person name="Iida T."/>
            <person name="Fujita J."/>
            <person name="Nakamura S."/>
        </authorList>
    </citation>
    <scope>NUCLEOTIDE SEQUENCE [LARGE SCALE GENOMIC DNA]</scope>
    <source>
        <strain evidence="6 7">JCM 13392</strain>
    </source>
</reference>
<evidence type="ECO:0000256" key="1">
    <source>
        <dbReference type="ARBA" id="ARBA00023015"/>
    </source>
</evidence>
<dbReference type="PANTHER" id="PTHR47506">
    <property type="entry name" value="TRANSCRIPTIONAL REGULATORY PROTEIN"/>
    <property type="match status" value="1"/>
</dbReference>
<keyword evidence="1" id="KW-0805">Transcription regulation</keyword>
<feature type="DNA-binding region" description="H-T-H motif" evidence="4">
    <location>
        <begin position="37"/>
        <end position="56"/>
    </location>
</feature>
<evidence type="ECO:0000313" key="6">
    <source>
        <dbReference type="EMBL" id="GFG60843.1"/>
    </source>
</evidence>
<dbReference type="PRINTS" id="PR00455">
    <property type="entry name" value="HTHTETR"/>
</dbReference>
<keyword evidence="2 4" id="KW-0238">DNA-binding</keyword>
<proteinExistence type="predicted"/>
<dbReference type="SUPFAM" id="SSF48498">
    <property type="entry name" value="Tetracyclin repressor-like, C-terminal domain"/>
    <property type="match status" value="1"/>
</dbReference>
<dbReference type="Gene3D" id="1.10.357.10">
    <property type="entry name" value="Tetracycline Repressor, domain 2"/>
    <property type="match status" value="1"/>
</dbReference>
<dbReference type="Proteomes" id="UP000465241">
    <property type="component" value="Unassembled WGS sequence"/>
</dbReference>
<evidence type="ECO:0000256" key="4">
    <source>
        <dbReference type="PROSITE-ProRule" id="PRU00335"/>
    </source>
</evidence>
<comment type="caution">
    <text evidence="6">The sequence shown here is derived from an EMBL/GenBank/DDBJ whole genome shotgun (WGS) entry which is preliminary data.</text>
</comment>
<dbReference type="Pfam" id="PF00440">
    <property type="entry name" value="TetR_N"/>
    <property type="match status" value="1"/>
</dbReference>
<keyword evidence="3" id="KW-0804">Transcription</keyword>
<dbReference type="AlphaFoldDB" id="A0A7I9WTB0"/>
<dbReference type="InterPro" id="IPR009057">
    <property type="entry name" value="Homeodomain-like_sf"/>
</dbReference>
<gene>
    <name evidence="6" type="ORF">MMUR_49790</name>
</gene>
<dbReference type="EMBL" id="BLKT01000003">
    <property type="protein sequence ID" value="GFG60843.1"/>
    <property type="molecule type" value="Genomic_DNA"/>
</dbReference>
<evidence type="ECO:0000256" key="2">
    <source>
        <dbReference type="ARBA" id="ARBA00023125"/>
    </source>
</evidence>
<organism evidence="6 7">
    <name type="scientific">Mycolicibacterium murale</name>
    <dbReference type="NCBI Taxonomy" id="182220"/>
    <lineage>
        <taxon>Bacteria</taxon>
        <taxon>Bacillati</taxon>
        <taxon>Actinomycetota</taxon>
        <taxon>Actinomycetes</taxon>
        <taxon>Mycobacteriales</taxon>
        <taxon>Mycobacteriaceae</taxon>
        <taxon>Mycolicibacterium</taxon>
    </lineage>
</organism>
<dbReference type="SUPFAM" id="SSF46689">
    <property type="entry name" value="Homeodomain-like"/>
    <property type="match status" value="1"/>
</dbReference>
<keyword evidence="7" id="KW-1185">Reference proteome</keyword>
<evidence type="ECO:0000259" key="5">
    <source>
        <dbReference type="PROSITE" id="PS50977"/>
    </source>
</evidence>
<dbReference type="Pfam" id="PF16925">
    <property type="entry name" value="TetR_C_13"/>
    <property type="match status" value="1"/>
</dbReference>
<evidence type="ECO:0000256" key="3">
    <source>
        <dbReference type="ARBA" id="ARBA00023163"/>
    </source>
</evidence>
<dbReference type="InterPro" id="IPR023772">
    <property type="entry name" value="DNA-bd_HTH_TetR-type_CS"/>
</dbReference>
<dbReference type="InterPro" id="IPR036271">
    <property type="entry name" value="Tet_transcr_reg_TetR-rel_C_sf"/>
</dbReference>
<dbReference type="Gene3D" id="1.10.10.60">
    <property type="entry name" value="Homeodomain-like"/>
    <property type="match status" value="1"/>
</dbReference>
<dbReference type="InterPro" id="IPR011075">
    <property type="entry name" value="TetR_C"/>
</dbReference>
<dbReference type="PROSITE" id="PS50977">
    <property type="entry name" value="HTH_TETR_2"/>
    <property type="match status" value="1"/>
</dbReference>
<dbReference type="RefSeq" id="WP_246244145.1">
    <property type="nucleotide sequence ID" value="NZ_BAAAMC010000019.1"/>
</dbReference>
<protein>
    <submittedName>
        <fullName evidence="6">TetR family transcriptional regulator</fullName>
    </submittedName>
</protein>
<accession>A0A7I9WTB0</accession>
<dbReference type="PANTHER" id="PTHR47506:SF1">
    <property type="entry name" value="HTH-TYPE TRANSCRIPTIONAL REGULATOR YJDC"/>
    <property type="match status" value="1"/>
</dbReference>
<dbReference type="PROSITE" id="PS01081">
    <property type="entry name" value="HTH_TETR_1"/>
    <property type="match status" value="1"/>
</dbReference>
<feature type="domain" description="HTH tetR-type" evidence="5">
    <location>
        <begin position="14"/>
        <end position="74"/>
    </location>
</feature>
<name>A0A7I9WTB0_9MYCO</name>
<evidence type="ECO:0000313" key="7">
    <source>
        <dbReference type="Proteomes" id="UP000465241"/>
    </source>
</evidence>
<dbReference type="GO" id="GO:0003677">
    <property type="term" value="F:DNA binding"/>
    <property type="evidence" value="ECO:0007669"/>
    <property type="project" value="UniProtKB-UniRule"/>
</dbReference>